<dbReference type="Gene3D" id="3.40.50.2000">
    <property type="entry name" value="Glycogen Phosphorylase B"/>
    <property type="match status" value="2"/>
</dbReference>
<feature type="domain" description="DUF1972" evidence="2">
    <location>
        <begin position="123"/>
        <end position="181"/>
    </location>
</feature>
<evidence type="ECO:0000256" key="1">
    <source>
        <dbReference type="SAM" id="MobiDB-lite"/>
    </source>
</evidence>
<protein>
    <submittedName>
        <fullName evidence="3">DUF1972 domain-containing protein</fullName>
    </submittedName>
</protein>
<keyword evidence="4" id="KW-1185">Reference proteome</keyword>
<reference evidence="4" key="1">
    <citation type="journal article" date="2019" name="Int. J. Syst. Evol. Microbiol.">
        <title>The Global Catalogue of Microorganisms (GCM) 10K type strain sequencing project: providing services to taxonomists for standard genome sequencing and annotation.</title>
        <authorList>
            <consortium name="The Broad Institute Genomics Platform"/>
            <consortium name="The Broad Institute Genome Sequencing Center for Infectious Disease"/>
            <person name="Wu L."/>
            <person name="Ma J."/>
        </authorList>
    </citation>
    <scope>NUCLEOTIDE SEQUENCE [LARGE SCALE GENOMIC DNA]</scope>
    <source>
        <strain evidence="4">CCM 7043</strain>
    </source>
</reference>
<dbReference type="Proteomes" id="UP001597338">
    <property type="component" value="Unassembled WGS sequence"/>
</dbReference>
<dbReference type="Pfam" id="PF09314">
    <property type="entry name" value="DUF1972"/>
    <property type="match status" value="1"/>
</dbReference>
<dbReference type="RefSeq" id="WP_377198278.1">
    <property type="nucleotide sequence ID" value="NZ_JBHUHF010000001.1"/>
</dbReference>
<accession>A0ABW4V6M2</accession>
<comment type="caution">
    <text evidence="3">The sequence shown here is derived from an EMBL/GenBank/DDBJ whole genome shotgun (WGS) entry which is preliminary data.</text>
</comment>
<dbReference type="InterPro" id="IPR015393">
    <property type="entry name" value="DUF1972"/>
</dbReference>
<feature type="region of interest" description="Disordered" evidence="1">
    <location>
        <begin position="375"/>
        <end position="400"/>
    </location>
</feature>
<proteinExistence type="predicted"/>
<organism evidence="3 4">
    <name type="scientific">Promicromonospora aerolata</name>
    <dbReference type="NCBI Taxonomy" id="195749"/>
    <lineage>
        <taxon>Bacteria</taxon>
        <taxon>Bacillati</taxon>
        <taxon>Actinomycetota</taxon>
        <taxon>Actinomycetes</taxon>
        <taxon>Micrococcales</taxon>
        <taxon>Promicromonosporaceae</taxon>
        <taxon>Promicromonospora</taxon>
    </lineage>
</organism>
<evidence type="ECO:0000313" key="4">
    <source>
        <dbReference type="Proteomes" id="UP001597338"/>
    </source>
</evidence>
<dbReference type="EMBL" id="JBHUHF010000001">
    <property type="protein sequence ID" value="MFD2026436.1"/>
    <property type="molecule type" value="Genomic_DNA"/>
</dbReference>
<evidence type="ECO:0000259" key="2">
    <source>
        <dbReference type="Pfam" id="PF09314"/>
    </source>
</evidence>
<gene>
    <name evidence="3" type="ORF">ACFSL2_13035</name>
</gene>
<dbReference type="SUPFAM" id="SSF53756">
    <property type="entry name" value="UDP-Glycosyltransferase/glycogen phosphorylase"/>
    <property type="match status" value="1"/>
</dbReference>
<name>A0ABW4V6M2_9MICO</name>
<evidence type="ECO:0000313" key="3">
    <source>
        <dbReference type="EMBL" id="MFD2026436.1"/>
    </source>
</evidence>
<sequence length="400" mass="43387">MPPSTLHVAMVGTRGVPARYGGFETAVEEIGSRLAARGHRIRTYCRRGPAAERAAAPLTRHLGMELVTLPAMRRRSLETLSHTALSVAHLTTHRTDVAFVFNTANAPLLPVLRAARIPVATHVDGLEWRRAKWGTGGQRYYRAAETAAVRLSDALIADAQGIADYYRDEYDADSHLITYGAPDLTGVGHERLAELDLTPNGYHLVVARFEPENHVDVIVEGYVAGDAVRPLVVVGSAPYAHEYTERITALAAGDSRVRLLGGVWDQELLDQLYAGALTYLHGHSVGGTNPSLLRAIGGGTATIAYDVTFNREVLGDAGRYFRTPADVGARVAEAEDDVPACADRGKALAERATAYDWDAVTDGYERLAHELAARTTPGPRPFARRRHAARWTADTEPGRS</sequence>